<reference evidence="1" key="1">
    <citation type="submission" date="2018-05" db="EMBL/GenBank/DDBJ databases">
        <authorList>
            <person name="Lanie J.A."/>
            <person name="Ng W.-L."/>
            <person name="Kazmierczak K.M."/>
            <person name="Andrzejewski T.M."/>
            <person name="Davidsen T.M."/>
            <person name="Wayne K.J."/>
            <person name="Tettelin H."/>
            <person name="Glass J.I."/>
            <person name="Rusch D."/>
            <person name="Podicherti R."/>
            <person name="Tsui H.-C.T."/>
            <person name="Winkler M.E."/>
        </authorList>
    </citation>
    <scope>NUCLEOTIDE SEQUENCE</scope>
</reference>
<gene>
    <name evidence="1" type="ORF">METZ01_LOCUS115015</name>
</gene>
<organism evidence="1">
    <name type="scientific">marine metagenome</name>
    <dbReference type="NCBI Taxonomy" id="408172"/>
    <lineage>
        <taxon>unclassified sequences</taxon>
        <taxon>metagenomes</taxon>
        <taxon>ecological metagenomes</taxon>
    </lineage>
</organism>
<sequence>MTDIIFVEDNFDIEKINLSQIDLEQSKIFTLNFNAHIILKEKNIQHDIAESYISKNDRVKIFDASVKFRDWHKQHPNLDKLLFKGINIIEVFDLNELQQLFLERLFKLLIIKRILEKYKPEKILASESLKHIIESVSFISKSIIEIFPKSTESSSYFDNYQVDYKIGSLPISFQIKRTRLTKIKKWYEKIAAIQNFWYDENKVTNGVLFLEFDPTRYEELFNQLKKLGINIILLNTRKSAVWNSKSISIVKKYNCKLINEHQILANKKDEISKNLSHFESEFNKFWSDIDFLEKTFVFEQCVFWNVMKDPLIQVYKNRLEEFIKLILLSDKILKNSNFRCIVSLYTTGQTENAILKMNNNKISNILLGHGYANFVDDVSRFDIFHMYDRFKDKIAVWGKIEKEYIKNSRKVDEKRIFQVGSPRHDIFFDIKKETKKHNKKQVLILPSPIVNYSGLTDTETFLRYEKLIKKIIQILHKFETDIIVKLHPTQDPSNQFIKEIFKQNDKTIPIFHTTPILEQLKTADAVIHIEPHGIGLSTAILESLIMNIPTMNIVIKNEIFQFDCIREKAILSHLDS</sequence>
<protein>
    <submittedName>
        <fullName evidence="1">Uncharacterized protein</fullName>
    </submittedName>
</protein>
<evidence type="ECO:0000313" key="1">
    <source>
        <dbReference type="EMBL" id="SVA62161.1"/>
    </source>
</evidence>
<feature type="non-terminal residue" evidence="1">
    <location>
        <position position="576"/>
    </location>
</feature>
<dbReference type="AlphaFoldDB" id="A0A381XCC7"/>
<dbReference type="SUPFAM" id="SSF53756">
    <property type="entry name" value="UDP-Glycosyltransferase/glycogen phosphorylase"/>
    <property type="match status" value="1"/>
</dbReference>
<name>A0A381XCC7_9ZZZZ</name>
<accession>A0A381XCC7</accession>
<proteinExistence type="predicted"/>
<dbReference type="EMBL" id="UINC01014599">
    <property type="protein sequence ID" value="SVA62161.1"/>
    <property type="molecule type" value="Genomic_DNA"/>
</dbReference>